<dbReference type="Proteomes" id="UP001292094">
    <property type="component" value="Unassembled WGS sequence"/>
</dbReference>
<evidence type="ECO:0000256" key="4">
    <source>
        <dbReference type="ARBA" id="ARBA00022692"/>
    </source>
</evidence>
<evidence type="ECO:0000256" key="6">
    <source>
        <dbReference type="ARBA" id="ARBA00022989"/>
    </source>
</evidence>
<dbReference type="PANTHER" id="PTHR47143:SF1">
    <property type="entry name" value="ION_TRANS DOMAIN-CONTAINING PROTEIN"/>
    <property type="match status" value="1"/>
</dbReference>
<organism evidence="17 18">
    <name type="scientific">Petrolisthes manimaculis</name>
    <dbReference type="NCBI Taxonomy" id="1843537"/>
    <lineage>
        <taxon>Eukaryota</taxon>
        <taxon>Metazoa</taxon>
        <taxon>Ecdysozoa</taxon>
        <taxon>Arthropoda</taxon>
        <taxon>Crustacea</taxon>
        <taxon>Multicrustacea</taxon>
        <taxon>Malacostraca</taxon>
        <taxon>Eumalacostraca</taxon>
        <taxon>Eucarida</taxon>
        <taxon>Decapoda</taxon>
        <taxon>Pleocyemata</taxon>
        <taxon>Anomura</taxon>
        <taxon>Galatheoidea</taxon>
        <taxon>Porcellanidae</taxon>
        <taxon>Petrolisthes</taxon>
    </lineage>
</organism>
<evidence type="ECO:0000256" key="12">
    <source>
        <dbReference type="PROSITE-ProRule" id="PRU00023"/>
    </source>
</evidence>
<keyword evidence="9 15" id="KW-0472">Membrane</keyword>
<feature type="transmembrane region" description="Helical" evidence="15">
    <location>
        <begin position="442"/>
        <end position="466"/>
    </location>
</feature>
<feature type="coiled-coil region" evidence="13">
    <location>
        <begin position="701"/>
        <end position="750"/>
    </location>
</feature>
<dbReference type="GO" id="GO:0005216">
    <property type="term" value="F:monoatomic ion channel activity"/>
    <property type="evidence" value="ECO:0007669"/>
    <property type="project" value="InterPro"/>
</dbReference>
<keyword evidence="5" id="KW-0677">Repeat</keyword>
<evidence type="ECO:0000256" key="11">
    <source>
        <dbReference type="ARBA" id="ARBA00023303"/>
    </source>
</evidence>
<keyword evidence="3" id="KW-0716">Sensory transduction</keyword>
<evidence type="ECO:0000256" key="8">
    <source>
        <dbReference type="ARBA" id="ARBA00023065"/>
    </source>
</evidence>
<dbReference type="AlphaFoldDB" id="A0AAE1U2Z2"/>
<dbReference type="PROSITE" id="PS50088">
    <property type="entry name" value="ANK_REPEAT"/>
    <property type="match status" value="4"/>
</dbReference>
<comment type="caution">
    <text evidence="17">The sequence shown here is derived from an EMBL/GenBank/DDBJ whole genome shotgun (WGS) entry which is preliminary data.</text>
</comment>
<feature type="transmembrane region" description="Helical" evidence="15">
    <location>
        <begin position="312"/>
        <end position="332"/>
    </location>
</feature>
<dbReference type="Gene3D" id="1.25.40.20">
    <property type="entry name" value="Ankyrin repeat-containing domain"/>
    <property type="match status" value="2"/>
</dbReference>
<accession>A0AAE1U2Z2</accession>
<dbReference type="Pfam" id="PF00023">
    <property type="entry name" value="Ank"/>
    <property type="match status" value="1"/>
</dbReference>
<dbReference type="SUPFAM" id="SSF48403">
    <property type="entry name" value="Ankyrin repeat"/>
    <property type="match status" value="1"/>
</dbReference>
<keyword evidence="18" id="KW-1185">Reference proteome</keyword>
<feature type="repeat" description="ANK" evidence="12">
    <location>
        <begin position="191"/>
        <end position="223"/>
    </location>
</feature>
<sequence>MVGQRQVNYSAACDTPLPVTLPEAATLLPHMQSTPVMISTDPVLDEGDGGLVTWDGDAARLLKMVDAENLAGLQALLASGVHINGHGGSFHETALHRAAQVGWTAGLRYLLAAGASVYAKNQFGQTPLHYAAASKSSTCIKLLLECRRPGVVDHRDMRGYTPLHDAASSGCLNALTMLLKAGALVRAKDGNGNTPLHKAAHARSIPCMVALLNAGADMAAEDNHGESVLAYTLHYLRGTMDAVFDECLTANSSKVNTKTLEVSMNFLPLTCSDNKNQVQNLKSFVDLGHAKLLSHPLCETFLLLKWMNVRRLFLIEVVVYLLFAIFTTILTFNKFVWTSSNTNVTTLLENRGEEFKDWAEKHVTQAWGVRPLPMAADRALKGIVVTYLVFILFQQLLSLFQNKLQWFKSLSGVLHVVITVLVMAVVLPPIPQEWQHHLASWLMLVLWTECMLLIGRFPNCGVYVVMFTRVAKVFLRIFLMYFCLLLAFAAAFYVALHYRDLKENVVFSNPILTFVKTLTMMIGELDFGEDFVNGLSHLVFTGHAIFLFFVILVSIILSNLLVALAVNDVQGLRNSAHLERLIKQTELVFHMEKNFSTAAYLAKHIKVPKLCDLLMKVANVCNYDCYNTRIFFLPNNPKKANKLFILRNKKLKEWNIPSHLLANVNQCLRNREAEQSDNKTSTKGKRGSRIRRGDYHREGNNEEMKVNLKELEANVIEIVSEKIDEMGESYTALNKQMADLEEKINMLTSMLSLKVKEAAGGGVGGGGQLSNTNTTTSNTNSSTTTTNITTTTATTTTPSTEPEANNNNNNVEQTNPSKPNEEVT</sequence>
<evidence type="ECO:0000256" key="15">
    <source>
        <dbReference type="SAM" id="Phobius"/>
    </source>
</evidence>
<dbReference type="EMBL" id="JAWZYT010002113">
    <property type="protein sequence ID" value="KAK4306576.1"/>
    <property type="molecule type" value="Genomic_DNA"/>
</dbReference>
<feature type="region of interest" description="Disordered" evidence="14">
    <location>
        <begin position="762"/>
        <end position="824"/>
    </location>
</feature>
<evidence type="ECO:0000259" key="16">
    <source>
        <dbReference type="Pfam" id="PF00520"/>
    </source>
</evidence>
<dbReference type="InterPro" id="IPR052076">
    <property type="entry name" value="TRP_cation_channel"/>
</dbReference>
<keyword evidence="7 12" id="KW-0040">ANK repeat</keyword>
<feature type="repeat" description="ANK" evidence="12">
    <location>
        <begin position="158"/>
        <end position="190"/>
    </location>
</feature>
<keyword evidence="6 15" id="KW-1133">Transmembrane helix</keyword>
<feature type="transmembrane region" description="Helical" evidence="15">
    <location>
        <begin position="473"/>
        <end position="496"/>
    </location>
</feature>
<evidence type="ECO:0000256" key="13">
    <source>
        <dbReference type="SAM" id="Coils"/>
    </source>
</evidence>
<feature type="repeat" description="ANK" evidence="12">
    <location>
        <begin position="90"/>
        <end position="122"/>
    </location>
</feature>
<evidence type="ECO:0000256" key="3">
    <source>
        <dbReference type="ARBA" id="ARBA00022606"/>
    </source>
</evidence>
<feature type="transmembrane region" description="Helical" evidence="15">
    <location>
        <begin position="379"/>
        <end position="400"/>
    </location>
</feature>
<reference evidence="17" key="1">
    <citation type="submission" date="2023-11" db="EMBL/GenBank/DDBJ databases">
        <title>Genome assemblies of two species of porcelain crab, Petrolisthes cinctipes and Petrolisthes manimaculis (Anomura: Porcellanidae).</title>
        <authorList>
            <person name="Angst P."/>
        </authorList>
    </citation>
    <scope>NUCLEOTIDE SEQUENCE</scope>
    <source>
        <strain evidence="17">PB745_02</strain>
        <tissue evidence="17">Gill</tissue>
    </source>
</reference>
<dbReference type="InterPro" id="IPR036770">
    <property type="entry name" value="Ankyrin_rpt-contain_sf"/>
</dbReference>
<dbReference type="SMART" id="SM00248">
    <property type="entry name" value="ANK"/>
    <property type="match status" value="4"/>
</dbReference>
<evidence type="ECO:0000313" key="18">
    <source>
        <dbReference type="Proteomes" id="UP001292094"/>
    </source>
</evidence>
<feature type="transmembrane region" description="Helical" evidence="15">
    <location>
        <begin position="544"/>
        <end position="566"/>
    </location>
</feature>
<feature type="repeat" description="ANK" evidence="12">
    <location>
        <begin position="123"/>
        <end position="145"/>
    </location>
</feature>
<dbReference type="PROSITE" id="PS50297">
    <property type="entry name" value="ANK_REP_REGION"/>
    <property type="match status" value="3"/>
</dbReference>
<dbReference type="Pfam" id="PF00520">
    <property type="entry name" value="Ion_trans"/>
    <property type="match status" value="1"/>
</dbReference>
<keyword evidence="4 15" id="KW-0812">Transmembrane</keyword>
<evidence type="ECO:0000256" key="5">
    <source>
        <dbReference type="ARBA" id="ARBA00022737"/>
    </source>
</evidence>
<comment type="subcellular location">
    <subcellularLocation>
        <location evidence="1">Membrane</location>
        <topology evidence="1">Multi-pass membrane protein</topology>
    </subcellularLocation>
</comment>
<keyword evidence="2" id="KW-0813">Transport</keyword>
<dbReference type="GO" id="GO:0034703">
    <property type="term" value="C:cation channel complex"/>
    <property type="evidence" value="ECO:0007669"/>
    <property type="project" value="UniProtKB-ARBA"/>
</dbReference>
<dbReference type="PANTHER" id="PTHR47143">
    <property type="entry name" value="TRANSIENT RECEPTOR POTENTIAL CATION CHANNEL PROTEIN PAINLESS"/>
    <property type="match status" value="1"/>
</dbReference>
<proteinExistence type="predicted"/>
<dbReference type="InterPro" id="IPR002110">
    <property type="entry name" value="Ankyrin_rpt"/>
</dbReference>
<evidence type="ECO:0000256" key="10">
    <source>
        <dbReference type="ARBA" id="ARBA00023180"/>
    </source>
</evidence>
<protein>
    <recommendedName>
        <fullName evidence="16">Ion transport domain-containing protein</fullName>
    </recommendedName>
</protein>
<evidence type="ECO:0000256" key="1">
    <source>
        <dbReference type="ARBA" id="ARBA00004141"/>
    </source>
</evidence>
<evidence type="ECO:0000256" key="9">
    <source>
        <dbReference type="ARBA" id="ARBA00023136"/>
    </source>
</evidence>
<keyword evidence="13" id="KW-0175">Coiled coil</keyword>
<keyword evidence="10" id="KW-0325">Glycoprotein</keyword>
<evidence type="ECO:0000256" key="7">
    <source>
        <dbReference type="ARBA" id="ARBA00023043"/>
    </source>
</evidence>
<feature type="domain" description="Ion transport" evidence="16">
    <location>
        <begin position="379"/>
        <end position="574"/>
    </location>
</feature>
<feature type="transmembrane region" description="Helical" evidence="15">
    <location>
        <begin position="412"/>
        <end position="430"/>
    </location>
</feature>
<keyword evidence="8" id="KW-0406">Ion transport</keyword>
<gene>
    <name evidence="17" type="ORF">Pmani_021625</name>
</gene>
<dbReference type="InterPro" id="IPR005821">
    <property type="entry name" value="Ion_trans_dom"/>
</dbReference>
<name>A0AAE1U2Z2_9EUCA</name>
<keyword evidence="11" id="KW-0407">Ion channel</keyword>
<feature type="compositionally biased region" description="Low complexity" evidence="14">
    <location>
        <begin position="770"/>
        <end position="810"/>
    </location>
</feature>
<feature type="region of interest" description="Disordered" evidence="14">
    <location>
        <begin position="672"/>
        <end position="693"/>
    </location>
</feature>
<dbReference type="Pfam" id="PF12796">
    <property type="entry name" value="Ank_2"/>
    <property type="match status" value="1"/>
</dbReference>
<evidence type="ECO:0000256" key="14">
    <source>
        <dbReference type="SAM" id="MobiDB-lite"/>
    </source>
</evidence>
<evidence type="ECO:0000313" key="17">
    <source>
        <dbReference type="EMBL" id="KAK4306576.1"/>
    </source>
</evidence>
<evidence type="ECO:0000256" key="2">
    <source>
        <dbReference type="ARBA" id="ARBA00022448"/>
    </source>
</evidence>